<dbReference type="EMBL" id="JADGMS010000008">
    <property type="protein sequence ID" value="KAF9676650.1"/>
    <property type="molecule type" value="Genomic_DNA"/>
</dbReference>
<keyword evidence="3" id="KW-1185">Reference proteome</keyword>
<protein>
    <submittedName>
        <fullName evidence="2">Uncharacterized protein</fullName>
    </submittedName>
</protein>
<gene>
    <name evidence="2" type="ORF">SADUNF_Sadunf08G0025000</name>
</gene>
<dbReference type="Proteomes" id="UP000657918">
    <property type="component" value="Chromosome 8"/>
</dbReference>
<evidence type="ECO:0000256" key="1">
    <source>
        <dbReference type="SAM" id="MobiDB-lite"/>
    </source>
</evidence>
<organism evidence="2 3">
    <name type="scientific">Salix dunnii</name>
    <dbReference type="NCBI Taxonomy" id="1413687"/>
    <lineage>
        <taxon>Eukaryota</taxon>
        <taxon>Viridiplantae</taxon>
        <taxon>Streptophyta</taxon>
        <taxon>Embryophyta</taxon>
        <taxon>Tracheophyta</taxon>
        <taxon>Spermatophyta</taxon>
        <taxon>Magnoliopsida</taxon>
        <taxon>eudicotyledons</taxon>
        <taxon>Gunneridae</taxon>
        <taxon>Pentapetalae</taxon>
        <taxon>rosids</taxon>
        <taxon>fabids</taxon>
        <taxon>Malpighiales</taxon>
        <taxon>Salicaceae</taxon>
        <taxon>Saliceae</taxon>
        <taxon>Salix</taxon>
    </lineage>
</organism>
<sequence length="67" mass="7795">MQVICLEFRSGINGAWQPKIHEEELHHHPAKSLFDPRVHPQKLTGHRQTLTPDACNEFQQEDLSRPN</sequence>
<reference evidence="2 3" key="1">
    <citation type="submission" date="2020-10" db="EMBL/GenBank/DDBJ databases">
        <title>Plant Genome Project.</title>
        <authorList>
            <person name="Zhang R.-G."/>
        </authorList>
    </citation>
    <scope>NUCLEOTIDE SEQUENCE [LARGE SCALE GENOMIC DNA]</scope>
    <source>
        <strain evidence="2">FAFU-HL-1</strain>
        <tissue evidence="2">Leaf</tissue>
    </source>
</reference>
<comment type="caution">
    <text evidence="2">The sequence shown here is derived from an EMBL/GenBank/DDBJ whole genome shotgun (WGS) entry which is preliminary data.</text>
</comment>
<evidence type="ECO:0000313" key="3">
    <source>
        <dbReference type="Proteomes" id="UP000657918"/>
    </source>
</evidence>
<evidence type="ECO:0000313" key="2">
    <source>
        <dbReference type="EMBL" id="KAF9676650.1"/>
    </source>
</evidence>
<feature type="region of interest" description="Disordered" evidence="1">
    <location>
        <begin position="42"/>
        <end position="67"/>
    </location>
</feature>
<dbReference type="AlphaFoldDB" id="A0A835JSG5"/>
<accession>A0A835JSG5</accession>
<name>A0A835JSG5_9ROSI</name>
<proteinExistence type="predicted"/>